<evidence type="ECO:0000256" key="5">
    <source>
        <dbReference type="SAM" id="Phobius"/>
    </source>
</evidence>
<dbReference type="BioCyc" id="LINT1193029:G11R4-4680-MONOMER"/>
<evidence type="ECO:0000259" key="6">
    <source>
        <dbReference type="Pfam" id="PF00890"/>
    </source>
</evidence>
<dbReference type="SUPFAM" id="SSF51905">
    <property type="entry name" value="FAD/NAD(P)-binding domain"/>
    <property type="match status" value="1"/>
</dbReference>
<accession>M6ZYP1</accession>
<evidence type="ECO:0000256" key="3">
    <source>
        <dbReference type="ARBA" id="ARBA00022827"/>
    </source>
</evidence>
<gene>
    <name evidence="7" type="ORF">LEP1GSC124_1681</name>
</gene>
<sequence>MSLWTEKISRRKLFGFGLGGLLSLCIGAFFFNRFKRSSYKTLFFSSSEVEFLQAYSQTLLPPTPGFPDLEKAEVIRRLDEEFFFVDPSISDDFKSLIIILEYLPLISGYWSRFSKLNEIDRKNFLLSQETTKSDTIRAALANLKLPVYLVYYGHESSFKAISYDGPFGNPPEKLSESRIYYKKSWGNYERSRLRMEKLRRSQNRKADVAIVGTGCGGATLAYELSKNGKKVIMIEEGGYYHTGTFDNHELNMAGKVSAERNMATDATGTINLVYGKT</sequence>
<evidence type="ECO:0000256" key="2">
    <source>
        <dbReference type="ARBA" id="ARBA00022630"/>
    </source>
</evidence>
<comment type="caution">
    <text evidence="7">The sequence shown here is derived from an EMBL/GenBank/DDBJ whole genome shotgun (WGS) entry which is preliminary data.</text>
</comment>
<dbReference type="InterPro" id="IPR003953">
    <property type="entry name" value="FAD-dep_OxRdtase_2_FAD-bd"/>
</dbReference>
<feature type="domain" description="FAD-dependent oxidoreductase 2 FAD-binding" evidence="6">
    <location>
        <begin position="207"/>
        <end position="239"/>
    </location>
</feature>
<name>M6ZYP1_LEPIR</name>
<dbReference type="Proteomes" id="UP000012117">
    <property type="component" value="Unassembled WGS sequence"/>
</dbReference>
<keyword evidence="5" id="KW-0472">Membrane</keyword>
<dbReference type="Pfam" id="PF00890">
    <property type="entry name" value="FAD_binding_2"/>
    <property type="match status" value="1"/>
</dbReference>
<dbReference type="PANTHER" id="PTHR46056">
    <property type="entry name" value="LONG-CHAIN-ALCOHOL OXIDASE"/>
    <property type="match status" value="1"/>
</dbReference>
<protein>
    <submittedName>
        <fullName evidence="7">Thi4 domain protein</fullName>
    </submittedName>
</protein>
<evidence type="ECO:0000313" key="8">
    <source>
        <dbReference type="Proteomes" id="UP000012117"/>
    </source>
</evidence>
<keyword evidence="4" id="KW-0560">Oxidoreductase</keyword>
<proteinExistence type="inferred from homology"/>
<evidence type="ECO:0000313" key="7">
    <source>
        <dbReference type="EMBL" id="EMP09432.1"/>
    </source>
</evidence>
<keyword evidence="3" id="KW-0274">FAD</keyword>
<dbReference type="EMBL" id="AKWN02000032">
    <property type="protein sequence ID" value="EMP09432.1"/>
    <property type="molecule type" value="Genomic_DNA"/>
</dbReference>
<dbReference type="AlphaFoldDB" id="M6ZYP1"/>
<organism evidence="7 8">
    <name type="scientific">Leptospira interrogans serovar Pyrogenes str. 200701872</name>
    <dbReference type="NCBI Taxonomy" id="1193029"/>
    <lineage>
        <taxon>Bacteria</taxon>
        <taxon>Pseudomonadati</taxon>
        <taxon>Spirochaetota</taxon>
        <taxon>Spirochaetia</taxon>
        <taxon>Leptospirales</taxon>
        <taxon>Leptospiraceae</taxon>
        <taxon>Leptospira</taxon>
    </lineage>
</organism>
<dbReference type="InterPro" id="IPR036188">
    <property type="entry name" value="FAD/NAD-bd_sf"/>
</dbReference>
<feature type="transmembrane region" description="Helical" evidence="5">
    <location>
        <begin position="12"/>
        <end position="31"/>
    </location>
</feature>
<dbReference type="PANTHER" id="PTHR46056:SF12">
    <property type="entry name" value="LONG-CHAIN-ALCOHOL OXIDASE"/>
    <property type="match status" value="1"/>
</dbReference>
<keyword evidence="2" id="KW-0285">Flavoprotein</keyword>
<reference evidence="7 8" key="1">
    <citation type="submission" date="2013-01" db="EMBL/GenBank/DDBJ databases">
        <authorList>
            <person name="Harkins D.M."/>
            <person name="Durkin A.S."/>
            <person name="Brinkac L.M."/>
            <person name="Haft D.H."/>
            <person name="Selengut J.D."/>
            <person name="Sanka R."/>
            <person name="DePew J."/>
            <person name="Purushe J."/>
            <person name="Picardeau M."/>
            <person name="Werts C."/>
            <person name="Goarant C."/>
            <person name="Vinetz J.M."/>
            <person name="Sutton G.G."/>
            <person name="Nierman W.C."/>
            <person name="Fouts D.E."/>
        </authorList>
    </citation>
    <scope>NUCLEOTIDE SEQUENCE [LARGE SCALE GENOMIC DNA]</scope>
    <source>
        <strain evidence="7 8">200701872</strain>
    </source>
</reference>
<evidence type="ECO:0000256" key="1">
    <source>
        <dbReference type="ARBA" id="ARBA00010790"/>
    </source>
</evidence>
<evidence type="ECO:0000256" key="4">
    <source>
        <dbReference type="ARBA" id="ARBA00023002"/>
    </source>
</evidence>
<dbReference type="GO" id="GO:0016491">
    <property type="term" value="F:oxidoreductase activity"/>
    <property type="evidence" value="ECO:0007669"/>
    <property type="project" value="UniProtKB-KW"/>
</dbReference>
<comment type="similarity">
    <text evidence="1">Belongs to the GMC oxidoreductase family.</text>
</comment>
<dbReference type="Gene3D" id="3.50.50.60">
    <property type="entry name" value="FAD/NAD(P)-binding domain"/>
    <property type="match status" value="1"/>
</dbReference>
<keyword evidence="5" id="KW-1133">Transmembrane helix</keyword>
<keyword evidence="5" id="KW-0812">Transmembrane</keyword>